<feature type="transmembrane region" description="Helical" evidence="6">
    <location>
        <begin position="409"/>
        <end position="429"/>
    </location>
</feature>
<feature type="compositionally biased region" description="Basic and acidic residues" evidence="5">
    <location>
        <begin position="1"/>
        <end position="11"/>
    </location>
</feature>
<keyword evidence="4 6" id="KW-0472">Membrane</keyword>
<reference evidence="8 9" key="1">
    <citation type="journal article" date="2007" name="Proc. Natl. Acad. Sci. U.S.A.">
        <title>Dandruff-associated Malassezia genomes reveal convergent and divergent virulence traits shared with plant and human fungal pathogens.</title>
        <authorList>
            <person name="Xu J."/>
            <person name="Saunders C.W."/>
            <person name="Hu P."/>
            <person name="Grant R.A."/>
            <person name="Boekhout T."/>
            <person name="Kuramae E.E."/>
            <person name="Kronstad J.W."/>
            <person name="Deangelis Y.M."/>
            <person name="Reeder N.L."/>
            <person name="Johnstone K.R."/>
            <person name="Leland M."/>
            <person name="Fieno A.M."/>
            <person name="Begley W.M."/>
            <person name="Sun Y."/>
            <person name="Lacey M.P."/>
            <person name="Chaudhary T."/>
            <person name="Keough T."/>
            <person name="Chu L."/>
            <person name="Sears R."/>
            <person name="Yuan B."/>
            <person name="Dawson T.L.Jr."/>
        </authorList>
    </citation>
    <scope>NUCLEOTIDE SEQUENCE [LARGE SCALE GENOMIC DNA]</scope>
    <source>
        <strain evidence="9">ATCC MYA-4612 / CBS 7966</strain>
    </source>
</reference>
<dbReference type="GO" id="GO:0022857">
    <property type="term" value="F:transmembrane transporter activity"/>
    <property type="evidence" value="ECO:0007669"/>
    <property type="project" value="InterPro"/>
</dbReference>
<evidence type="ECO:0000313" key="9">
    <source>
        <dbReference type="Proteomes" id="UP000008837"/>
    </source>
</evidence>
<keyword evidence="2 6" id="KW-0812">Transmembrane</keyword>
<dbReference type="InParanoid" id="A8Q4B6"/>
<feature type="compositionally biased region" description="Basic and acidic residues" evidence="5">
    <location>
        <begin position="211"/>
        <end position="223"/>
    </location>
</feature>
<dbReference type="PANTHER" id="PTHR23502:SF60">
    <property type="entry name" value="MAJOR FACILITATOR SUPERFAMILY (MFS) PROFILE DOMAIN-CONTAINING PROTEIN-RELATED"/>
    <property type="match status" value="1"/>
</dbReference>
<evidence type="ECO:0000256" key="1">
    <source>
        <dbReference type="ARBA" id="ARBA00004141"/>
    </source>
</evidence>
<gene>
    <name evidence="8" type="ORF">MGL_2520</name>
</gene>
<feature type="transmembrane region" description="Helical" evidence="6">
    <location>
        <begin position="564"/>
        <end position="584"/>
    </location>
</feature>
<dbReference type="GeneID" id="5854445"/>
<feature type="transmembrane region" description="Helical" evidence="6">
    <location>
        <begin position="377"/>
        <end position="403"/>
    </location>
</feature>
<accession>A8Q4B6</accession>
<dbReference type="AlphaFoldDB" id="A8Q4B6"/>
<organism evidence="8 9">
    <name type="scientific">Malassezia globosa (strain ATCC MYA-4612 / CBS 7966)</name>
    <name type="common">Dandruff-associated fungus</name>
    <dbReference type="NCBI Taxonomy" id="425265"/>
    <lineage>
        <taxon>Eukaryota</taxon>
        <taxon>Fungi</taxon>
        <taxon>Dikarya</taxon>
        <taxon>Basidiomycota</taxon>
        <taxon>Ustilaginomycotina</taxon>
        <taxon>Malasseziomycetes</taxon>
        <taxon>Malasseziales</taxon>
        <taxon>Malasseziaceae</taxon>
        <taxon>Malassezia</taxon>
    </lineage>
</organism>
<dbReference type="FunCoup" id="A8Q4B6">
    <property type="interactions" value="6"/>
</dbReference>
<dbReference type="OrthoDB" id="6770063at2759"/>
<dbReference type="RefSeq" id="XP_001730138.1">
    <property type="nucleotide sequence ID" value="XM_001730086.1"/>
</dbReference>
<feature type="transmembrane region" description="Helical" evidence="6">
    <location>
        <begin position="343"/>
        <end position="365"/>
    </location>
</feature>
<keyword evidence="3 6" id="KW-1133">Transmembrane helix</keyword>
<dbReference type="Gene3D" id="1.20.1250.20">
    <property type="entry name" value="MFS general substrate transporter like domains"/>
    <property type="match status" value="1"/>
</dbReference>
<dbReference type="VEuPathDB" id="FungiDB:MGL_2520"/>
<proteinExistence type="predicted"/>
<feature type="transmembrane region" description="Helical" evidence="6">
    <location>
        <begin position="657"/>
        <end position="678"/>
    </location>
</feature>
<dbReference type="SUPFAM" id="SSF103473">
    <property type="entry name" value="MFS general substrate transporter"/>
    <property type="match status" value="1"/>
</dbReference>
<dbReference type="EMBL" id="AAYY01000009">
    <property type="protein sequence ID" value="EDP42924.1"/>
    <property type="molecule type" value="Genomic_DNA"/>
</dbReference>
<dbReference type="PROSITE" id="PS50850">
    <property type="entry name" value="MFS"/>
    <property type="match status" value="1"/>
</dbReference>
<protein>
    <recommendedName>
        <fullName evidence="7">Major facilitator superfamily (MFS) profile domain-containing protein</fullName>
    </recommendedName>
</protein>
<evidence type="ECO:0000256" key="6">
    <source>
        <dbReference type="SAM" id="Phobius"/>
    </source>
</evidence>
<feature type="compositionally biased region" description="Polar residues" evidence="5">
    <location>
        <begin position="28"/>
        <end position="37"/>
    </location>
</feature>
<evidence type="ECO:0000256" key="4">
    <source>
        <dbReference type="ARBA" id="ARBA00023136"/>
    </source>
</evidence>
<feature type="domain" description="Major facilitator superfamily (MFS) profile" evidence="7">
    <location>
        <begin position="251"/>
        <end position="681"/>
    </location>
</feature>
<feature type="transmembrane region" description="Helical" evidence="6">
    <location>
        <begin position="317"/>
        <end position="337"/>
    </location>
</feature>
<name>A8Q4B6_MALGO</name>
<dbReference type="PANTHER" id="PTHR23502">
    <property type="entry name" value="MAJOR FACILITATOR SUPERFAMILY"/>
    <property type="match status" value="1"/>
</dbReference>
<feature type="region of interest" description="Disordered" evidence="5">
    <location>
        <begin position="180"/>
        <end position="225"/>
    </location>
</feature>
<evidence type="ECO:0000313" key="8">
    <source>
        <dbReference type="EMBL" id="EDP42924.1"/>
    </source>
</evidence>
<comment type="caution">
    <text evidence="8">The sequence shown here is derived from an EMBL/GenBank/DDBJ whole genome shotgun (WGS) entry which is preliminary data.</text>
</comment>
<sequence>MDEQVTKEKPESSAVEDPLADHAILSQPIVSSSTNEYSPEVEQRAGSPVAESVAVASEDGESLPDITKIQNKPKESRSSFRHQRRAERTWSTSAPSGLVHYLRRTSMAAPPLADALNAHTAVEAPKMTLKADSSNENIFKRAFSEIYEKLERYESQDAEEGARFEYRLARARQALPDNVQSIEDIRGQDMEDIEEGKIQPLSMRRSSTTRSEPKEKGDAEQKPDPFLVTFETTNSEHENPRTWSFGYRVSILAMYAMFSLIGPFASSVVSPASAAIAEDLDMESKLEQNLLVGLFMLAFVVGPLCSAPVSETYGRRVVVLVCSLFFIVFNIGCAVANTAAQLLVLRFFSGAFGGAIIPMGGGTVSDMFEVHERGTAMALYTIAPVLGPSLAPIISGWIIQGWGKDHWRWVFWVSTILAGFICVLGIFFVRETYAPRLLYLKARKLRRESGDKRYHSSFEMRSETIWQKVKRILLRPLIFLATEPLVTLPALYMSIVYACFYLNVASLPYVFRDHYEYNVGIASLHYIGLMIGLVGFGQFGGWFIDFMYKRLSRKHGRRRPEYKLPLLMITVYVLPAGMLLFGWTADYHKFWIAPDIGLVLVGSGIIGSMLLIQMYLADLMTIYAASAISAVTSSRSLMAFVFLLFSNAMLTNLGVGWTMSVLALIVAVVGIPAPFLLYRYGPFLRSKSKYCVQG</sequence>
<feature type="transmembrane region" description="Helical" evidence="6">
    <location>
        <begin position="524"/>
        <end position="544"/>
    </location>
</feature>
<dbReference type="Pfam" id="PF07690">
    <property type="entry name" value="MFS_1"/>
    <property type="match status" value="1"/>
</dbReference>
<feature type="transmembrane region" description="Helical" evidence="6">
    <location>
        <begin position="477"/>
        <end position="504"/>
    </location>
</feature>
<dbReference type="KEGG" id="mgl:MGL_2520"/>
<evidence type="ECO:0000256" key="3">
    <source>
        <dbReference type="ARBA" id="ARBA00022989"/>
    </source>
</evidence>
<dbReference type="InterPro" id="IPR020846">
    <property type="entry name" value="MFS_dom"/>
</dbReference>
<dbReference type="OMA" id="WCFYVVS"/>
<dbReference type="InterPro" id="IPR011701">
    <property type="entry name" value="MFS"/>
</dbReference>
<evidence type="ECO:0000256" key="2">
    <source>
        <dbReference type="ARBA" id="ARBA00022692"/>
    </source>
</evidence>
<feature type="transmembrane region" description="Helical" evidence="6">
    <location>
        <begin position="249"/>
        <end position="270"/>
    </location>
</feature>
<evidence type="ECO:0000259" key="7">
    <source>
        <dbReference type="PROSITE" id="PS50850"/>
    </source>
</evidence>
<dbReference type="FunFam" id="1.20.1250.20:FF:000011">
    <property type="entry name" value="MFS multidrug transporter, putative"/>
    <property type="match status" value="1"/>
</dbReference>
<feature type="region of interest" description="Disordered" evidence="5">
    <location>
        <begin position="1"/>
        <end position="95"/>
    </location>
</feature>
<evidence type="ECO:0000256" key="5">
    <source>
        <dbReference type="SAM" id="MobiDB-lite"/>
    </source>
</evidence>
<keyword evidence="9" id="KW-1185">Reference proteome</keyword>
<dbReference type="CDD" id="cd17323">
    <property type="entry name" value="MFS_Tpo1_MDR_like"/>
    <property type="match status" value="1"/>
</dbReference>
<feature type="transmembrane region" description="Helical" evidence="6">
    <location>
        <begin position="290"/>
        <end position="310"/>
    </location>
</feature>
<comment type="subcellular location">
    <subcellularLocation>
        <location evidence="1">Membrane</location>
        <topology evidence="1">Multi-pass membrane protein</topology>
    </subcellularLocation>
</comment>
<feature type="transmembrane region" description="Helical" evidence="6">
    <location>
        <begin position="596"/>
        <end position="616"/>
    </location>
</feature>
<dbReference type="GO" id="GO:0005886">
    <property type="term" value="C:plasma membrane"/>
    <property type="evidence" value="ECO:0007669"/>
    <property type="project" value="TreeGrafter"/>
</dbReference>
<feature type="transmembrane region" description="Helical" evidence="6">
    <location>
        <begin position="623"/>
        <end position="645"/>
    </location>
</feature>
<dbReference type="Proteomes" id="UP000008837">
    <property type="component" value="Unassembled WGS sequence"/>
</dbReference>
<dbReference type="InterPro" id="IPR036259">
    <property type="entry name" value="MFS_trans_sf"/>
</dbReference>